<name>A0AAD7N5P8_9AGAR</name>
<dbReference type="Proteomes" id="UP001215598">
    <property type="component" value="Unassembled WGS sequence"/>
</dbReference>
<reference evidence="1" key="1">
    <citation type="submission" date="2023-03" db="EMBL/GenBank/DDBJ databases">
        <title>Massive genome expansion in bonnet fungi (Mycena s.s.) driven by repeated elements and novel gene families across ecological guilds.</title>
        <authorList>
            <consortium name="Lawrence Berkeley National Laboratory"/>
            <person name="Harder C.B."/>
            <person name="Miyauchi S."/>
            <person name="Viragh M."/>
            <person name="Kuo A."/>
            <person name="Thoen E."/>
            <person name="Andreopoulos B."/>
            <person name="Lu D."/>
            <person name="Skrede I."/>
            <person name="Drula E."/>
            <person name="Henrissat B."/>
            <person name="Morin E."/>
            <person name="Kohler A."/>
            <person name="Barry K."/>
            <person name="LaButti K."/>
            <person name="Morin E."/>
            <person name="Salamov A."/>
            <person name="Lipzen A."/>
            <person name="Mereny Z."/>
            <person name="Hegedus B."/>
            <person name="Baldrian P."/>
            <person name="Stursova M."/>
            <person name="Weitz H."/>
            <person name="Taylor A."/>
            <person name="Grigoriev I.V."/>
            <person name="Nagy L.G."/>
            <person name="Martin F."/>
            <person name="Kauserud H."/>
        </authorList>
    </citation>
    <scope>NUCLEOTIDE SEQUENCE</scope>
    <source>
        <strain evidence="1">CBHHK182m</strain>
    </source>
</reference>
<keyword evidence="2" id="KW-1185">Reference proteome</keyword>
<dbReference type="EMBL" id="JARKIB010000079">
    <property type="protein sequence ID" value="KAJ7746679.1"/>
    <property type="molecule type" value="Genomic_DNA"/>
</dbReference>
<dbReference type="AlphaFoldDB" id="A0AAD7N5P8"/>
<proteinExistence type="predicted"/>
<protein>
    <submittedName>
        <fullName evidence="1">Uncharacterized protein</fullName>
    </submittedName>
</protein>
<gene>
    <name evidence="1" type="ORF">B0H16DRAFT_1462411</name>
</gene>
<organism evidence="1 2">
    <name type="scientific">Mycena metata</name>
    <dbReference type="NCBI Taxonomy" id="1033252"/>
    <lineage>
        <taxon>Eukaryota</taxon>
        <taxon>Fungi</taxon>
        <taxon>Dikarya</taxon>
        <taxon>Basidiomycota</taxon>
        <taxon>Agaricomycotina</taxon>
        <taxon>Agaricomycetes</taxon>
        <taxon>Agaricomycetidae</taxon>
        <taxon>Agaricales</taxon>
        <taxon>Marasmiineae</taxon>
        <taxon>Mycenaceae</taxon>
        <taxon>Mycena</taxon>
    </lineage>
</organism>
<accession>A0AAD7N5P8</accession>
<evidence type="ECO:0000313" key="1">
    <source>
        <dbReference type="EMBL" id="KAJ7746679.1"/>
    </source>
</evidence>
<evidence type="ECO:0000313" key="2">
    <source>
        <dbReference type="Proteomes" id="UP001215598"/>
    </source>
</evidence>
<sequence length="132" mass="14903">MSSRVDPFLATVLAQQSIPTLPNPYVYDEPGVVYVVRHVCKCIYDLQRAGQISCSTYFCQMQIKVGHTNRFSWCRSQYKKCNSSHVILWSCHFSTYQCMLLICLQSYARIAAAVSTIANLSTTTLQAGYLVT</sequence>
<comment type="caution">
    <text evidence="1">The sequence shown here is derived from an EMBL/GenBank/DDBJ whole genome shotgun (WGS) entry which is preliminary data.</text>
</comment>